<keyword evidence="5" id="KW-1185">Reference proteome</keyword>
<evidence type="ECO:0000259" key="1">
    <source>
        <dbReference type="PROSITE" id="PS51819"/>
    </source>
</evidence>
<sequence length="145" mass="16670">MREANKAYVEHANISVLNAQETIDFLTTAIPSWSVRGQGEMDWFGEKIQWFHVGDDNTYIAVQTGGKGVVQNWKESWTGVKHIGIVVPDLDSLVTRLDEAGYPVDHAGARHPFRRNVYIFDNNRIQYEFMEYFSDAPAERNDYDL</sequence>
<dbReference type="GO" id="GO:0016829">
    <property type="term" value="F:lyase activity"/>
    <property type="evidence" value="ECO:0007669"/>
    <property type="project" value="UniProtKB-KW"/>
</dbReference>
<reference evidence="3 4" key="1">
    <citation type="submission" date="2016-11" db="EMBL/GenBank/DDBJ databases">
        <authorList>
            <person name="Jaros S."/>
            <person name="Januszkiewicz K."/>
            <person name="Wedrychowicz H."/>
        </authorList>
    </citation>
    <scope>NUCLEOTIDE SEQUENCE [LARGE SCALE GENOMIC DNA]</scope>
    <source>
        <strain evidence="3 4">DSM 4740</strain>
    </source>
</reference>
<dbReference type="EMBL" id="BJXU01000069">
    <property type="protein sequence ID" value="GEN23946.1"/>
    <property type="molecule type" value="Genomic_DNA"/>
</dbReference>
<keyword evidence="2" id="KW-0456">Lyase</keyword>
<dbReference type="InterPro" id="IPR004360">
    <property type="entry name" value="Glyas_Fos-R_dOase_dom"/>
</dbReference>
<dbReference type="InterPro" id="IPR029068">
    <property type="entry name" value="Glyas_Bleomycin-R_OHBP_Dase"/>
</dbReference>
<name>A0A1M7HYP8_9GAMM</name>
<proteinExistence type="predicted"/>
<organism evidence="3 4">
    <name type="scientific">Halomonas cupida</name>
    <dbReference type="NCBI Taxonomy" id="44933"/>
    <lineage>
        <taxon>Bacteria</taxon>
        <taxon>Pseudomonadati</taxon>
        <taxon>Pseudomonadota</taxon>
        <taxon>Gammaproteobacteria</taxon>
        <taxon>Oceanospirillales</taxon>
        <taxon>Halomonadaceae</taxon>
        <taxon>Halomonas</taxon>
    </lineage>
</organism>
<dbReference type="Gene3D" id="3.10.180.10">
    <property type="entry name" value="2,3-Dihydroxybiphenyl 1,2-Dioxygenase, domain 1"/>
    <property type="match status" value="1"/>
</dbReference>
<dbReference type="Proteomes" id="UP000321726">
    <property type="component" value="Unassembled WGS sequence"/>
</dbReference>
<reference evidence="2 5" key="2">
    <citation type="submission" date="2019-07" db="EMBL/GenBank/DDBJ databases">
        <title>Whole genome shotgun sequence of Halomonas cupida NBRC 102219.</title>
        <authorList>
            <person name="Hosoyama A."/>
            <person name="Uohara A."/>
            <person name="Ohji S."/>
            <person name="Ichikawa N."/>
        </authorList>
    </citation>
    <scope>NUCLEOTIDE SEQUENCE [LARGE SCALE GENOMIC DNA]</scope>
    <source>
        <strain evidence="2 5">NBRC 102219</strain>
    </source>
</reference>
<dbReference type="AlphaFoldDB" id="A0A1M7HYP8"/>
<dbReference type="EMBL" id="FRCA01000007">
    <property type="protein sequence ID" value="SHM33528.1"/>
    <property type="molecule type" value="Genomic_DNA"/>
</dbReference>
<evidence type="ECO:0000313" key="5">
    <source>
        <dbReference type="Proteomes" id="UP000321726"/>
    </source>
</evidence>
<dbReference type="InterPro" id="IPR037523">
    <property type="entry name" value="VOC_core"/>
</dbReference>
<dbReference type="Proteomes" id="UP000184123">
    <property type="component" value="Unassembled WGS sequence"/>
</dbReference>
<protein>
    <submittedName>
        <fullName evidence="3">Glyoxalase-like domain-containing protein</fullName>
    </submittedName>
    <submittedName>
        <fullName evidence="2">Lactoylglutathione lyase</fullName>
    </submittedName>
</protein>
<dbReference type="RefSeq" id="WP_073435760.1">
    <property type="nucleotide sequence ID" value="NZ_BJXU01000069.1"/>
</dbReference>
<dbReference type="Pfam" id="PF00903">
    <property type="entry name" value="Glyoxalase"/>
    <property type="match status" value="1"/>
</dbReference>
<accession>A0A1M7HYP8</accession>
<evidence type="ECO:0000313" key="3">
    <source>
        <dbReference type="EMBL" id="SHM33528.1"/>
    </source>
</evidence>
<evidence type="ECO:0000313" key="2">
    <source>
        <dbReference type="EMBL" id="GEN23946.1"/>
    </source>
</evidence>
<dbReference type="PROSITE" id="PS51819">
    <property type="entry name" value="VOC"/>
    <property type="match status" value="1"/>
</dbReference>
<dbReference type="STRING" id="44933.SAMN05660971_02735"/>
<feature type="domain" description="VOC" evidence="1">
    <location>
        <begin position="8"/>
        <end position="135"/>
    </location>
</feature>
<gene>
    <name evidence="2" type="ORF">HCU01_18950</name>
    <name evidence="3" type="ORF">SAMN05660971_02735</name>
</gene>
<evidence type="ECO:0000313" key="4">
    <source>
        <dbReference type="Proteomes" id="UP000184123"/>
    </source>
</evidence>
<dbReference type="SUPFAM" id="SSF54593">
    <property type="entry name" value="Glyoxalase/Bleomycin resistance protein/Dihydroxybiphenyl dioxygenase"/>
    <property type="match status" value="1"/>
</dbReference>
<dbReference type="OrthoDB" id="9179860at2"/>